<dbReference type="RefSeq" id="WP_254082264.1">
    <property type="nucleotide sequence ID" value="NZ_JAHESE010000001.1"/>
</dbReference>
<dbReference type="PANTHER" id="PTHR43190">
    <property type="entry name" value="N-ACETYL-D-GLUCOSAMINE KINASE"/>
    <property type="match status" value="1"/>
</dbReference>
<accession>A0AAP2DSP2</accession>
<dbReference type="InterPro" id="IPR052519">
    <property type="entry name" value="Euk-type_GlcNAc_Kinase"/>
</dbReference>
<proteinExistence type="predicted"/>
<protein>
    <submittedName>
        <fullName evidence="1">N-acetylglucosamine kinase</fullName>
    </submittedName>
</protein>
<dbReference type="GO" id="GO:0016301">
    <property type="term" value="F:kinase activity"/>
    <property type="evidence" value="ECO:0007669"/>
    <property type="project" value="UniProtKB-KW"/>
</dbReference>
<dbReference type="Proteomes" id="UP001319080">
    <property type="component" value="Unassembled WGS sequence"/>
</dbReference>
<keyword evidence="1" id="KW-0808">Transferase</keyword>
<dbReference type="EMBL" id="JAHESE010000001">
    <property type="protein sequence ID" value="MBT1706671.1"/>
    <property type="molecule type" value="Genomic_DNA"/>
</dbReference>
<reference evidence="1 2" key="1">
    <citation type="submission" date="2021-05" db="EMBL/GenBank/DDBJ databases">
        <title>A Polyphasic approach of four new species of the genus Ohtaekwangia: Ohtaekwangia histidinii sp. nov., Ohtaekwangia cretensis sp. nov., Ohtaekwangia indiensis sp. nov., Ohtaekwangia reichenbachii sp. nov. from diverse environment.</title>
        <authorList>
            <person name="Octaviana S."/>
        </authorList>
    </citation>
    <scope>NUCLEOTIDE SEQUENCE [LARGE SCALE GENOMIC DNA]</scope>
    <source>
        <strain evidence="1 2">PWU5</strain>
    </source>
</reference>
<evidence type="ECO:0000313" key="2">
    <source>
        <dbReference type="Proteomes" id="UP001319080"/>
    </source>
</evidence>
<keyword evidence="1" id="KW-0418">Kinase</keyword>
<sequence>MILIADSGGSKIDWRFIQNDGSIGQANTPGFNPYYQPIEDLKKNVQDVLLPKINQQQGDVSKIFFYGAGVSSVKNQLTIKSAFLEFFPEAQIEIGWDLLAAARALCGHEAGIACIMGTGSNSCLYDGTAIVDNVANLGWILADEGSGAHLGRQFLVDYLRNKLPKTLAAQFHERFPLTREEFLEKVYQQERPSAFLASFTKFLFQHLKESYCYDLVYRSFSEFYENNVMQYKNYQDLKVHFTGSIAFYFSDVLRQVANDKGITVKNILEGPIAGLTLYHQNESN</sequence>
<keyword evidence="2" id="KW-1185">Reference proteome</keyword>
<dbReference type="Gene3D" id="3.30.420.40">
    <property type="match status" value="2"/>
</dbReference>
<dbReference type="PANTHER" id="PTHR43190:SF3">
    <property type="entry name" value="N-ACETYL-D-GLUCOSAMINE KINASE"/>
    <property type="match status" value="1"/>
</dbReference>
<dbReference type="CDD" id="cd24079">
    <property type="entry name" value="ASKHA_NBD_PG1100-like"/>
    <property type="match status" value="1"/>
</dbReference>
<dbReference type="AlphaFoldDB" id="A0AAP2DSP2"/>
<dbReference type="Gene3D" id="1.10.720.160">
    <property type="match status" value="1"/>
</dbReference>
<comment type="caution">
    <text evidence="1">The sequence shown here is derived from an EMBL/GenBank/DDBJ whole genome shotgun (WGS) entry which is preliminary data.</text>
</comment>
<evidence type="ECO:0000313" key="1">
    <source>
        <dbReference type="EMBL" id="MBT1706671.1"/>
    </source>
</evidence>
<gene>
    <name evidence="1" type="ORF">KK062_00475</name>
</gene>
<name>A0AAP2DSP2_9BACT</name>
<dbReference type="InterPro" id="IPR043129">
    <property type="entry name" value="ATPase_NBD"/>
</dbReference>
<dbReference type="SUPFAM" id="SSF53067">
    <property type="entry name" value="Actin-like ATPase domain"/>
    <property type="match status" value="2"/>
</dbReference>
<organism evidence="1 2">
    <name type="scientific">Dawidia cretensis</name>
    <dbReference type="NCBI Taxonomy" id="2782350"/>
    <lineage>
        <taxon>Bacteria</taxon>
        <taxon>Pseudomonadati</taxon>
        <taxon>Bacteroidota</taxon>
        <taxon>Cytophagia</taxon>
        <taxon>Cytophagales</taxon>
        <taxon>Chryseotaleaceae</taxon>
        <taxon>Dawidia</taxon>
    </lineage>
</organism>